<keyword evidence="1" id="KW-0472">Membrane</keyword>
<dbReference type="RefSeq" id="WP_024467282.1">
    <property type="nucleotide sequence ID" value="NZ_CP061839.1"/>
</dbReference>
<feature type="transmembrane region" description="Helical" evidence="1">
    <location>
        <begin position="124"/>
        <end position="144"/>
    </location>
</feature>
<evidence type="ECO:0000256" key="1">
    <source>
        <dbReference type="SAM" id="Phobius"/>
    </source>
</evidence>
<evidence type="ECO:0000313" key="2">
    <source>
        <dbReference type="EMBL" id="QOW61949.1"/>
    </source>
</evidence>
<dbReference type="AlphaFoldDB" id="A0A7S6WRC5"/>
<reference evidence="2 3" key="1">
    <citation type="submission" date="2020-09" db="EMBL/GenBank/DDBJ databases">
        <title>Characterization of Treponema spp. from bovine digital dermatitis in Korea.</title>
        <authorList>
            <person name="Espiritu H.M."/>
            <person name="Cho Y.I."/>
            <person name="Mamuad L."/>
        </authorList>
    </citation>
    <scope>NUCLEOTIDE SEQUENCE [LARGE SCALE GENOMIC DNA]</scope>
    <source>
        <strain evidence="2 3">KS1</strain>
    </source>
</reference>
<evidence type="ECO:0008006" key="4">
    <source>
        <dbReference type="Google" id="ProtNLM"/>
    </source>
</evidence>
<sequence>MTCNEALNRYMALDKHDPVPFTVTVHLLRCKRCRNIVRAMTTAACMYSRALSDTADSDDKLVQKTMDKINKTLPDLISLRSESTAPNVHILPWVIIGITMIIGLGSVPFTEIGRWASENFQLKFVIPFALVFASFVSIFSALFVGRNLDFFVKKFDLKDGN</sequence>
<accession>A0A7S6WRC5</accession>
<evidence type="ECO:0000313" key="3">
    <source>
        <dbReference type="Proteomes" id="UP000593915"/>
    </source>
</evidence>
<proteinExistence type="predicted"/>
<name>A0A7S6WRC5_9SPIR</name>
<keyword evidence="1" id="KW-1133">Transmembrane helix</keyword>
<protein>
    <recommendedName>
        <fullName evidence="4">Zinc-finger domain-containing protein</fullName>
    </recommendedName>
</protein>
<dbReference type="EMBL" id="CP061839">
    <property type="protein sequence ID" value="QOW61949.1"/>
    <property type="molecule type" value="Genomic_DNA"/>
</dbReference>
<organism evidence="2 3">
    <name type="scientific">Treponema pedis</name>
    <dbReference type="NCBI Taxonomy" id="409322"/>
    <lineage>
        <taxon>Bacteria</taxon>
        <taxon>Pseudomonadati</taxon>
        <taxon>Spirochaetota</taxon>
        <taxon>Spirochaetia</taxon>
        <taxon>Spirochaetales</taxon>
        <taxon>Treponemataceae</taxon>
        <taxon>Treponema</taxon>
    </lineage>
</organism>
<gene>
    <name evidence="2" type="ORF">IFE08_06315</name>
</gene>
<dbReference type="Proteomes" id="UP000593915">
    <property type="component" value="Chromosome"/>
</dbReference>
<keyword evidence="1" id="KW-0812">Transmembrane</keyword>
<feature type="transmembrane region" description="Helical" evidence="1">
    <location>
        <begin position="90"/>
        <end position="109"/>
    </location>
</feature>